<evidence type="ECO:0000313" key="4">
    <source>
        <dbReference type="Proteomes" id="UP000011554"/>
    </source>
</evidence>
<name>M0AEJ3_NATA1</name>
<proteinExistence type="predicted"/>
<keyword evidence="1" id="KW-0175">Coiled coil</keyword>
<dbReference type="OrthoDB" id="238650at2157"/>
<evidence type="ECO:0000313" key="3">
    <source>
        <dbReference type="EMBL" id="ELY97160.1"/>
    </source>
</evidence>
<accession>M0AEJ3</accession>
<evidence type="ECO:0000256" key="1">
    <source>
        <dbReference type="SAM" id="Coils"/>
    </source>
</evidence>
<gene>
    <name evidence="3" type="ORF">C481_21266</name>
</gene>
<dbReference type="RefSeq" id="WP_006111401.1">
    <property type="nucleotide sequence ID" value="NZ_AOIO01000049.1"/>
</dbReference>
<keyword evidence="2" id="KW-0812">Transmembrane</keyword>
<dbReference type="Proteomes" id="UP000011554">
    <property type="component" value="Unassembled WGS sequence"/>
</dbReference>
<reference evidence="3 4" key="1">
    <citation type="journal article" date="2014" name="PLoS Genet.">
        <title>Phylogenetically driven sequencing of extremely halophilic archaea reveals strategies for static and dynamic osmo-response.</title>
        <authorList>
            <person name="Becker E.A."/>
            <person name="Seitzer P.M."/>
            <person name="Tritt A."/>
            <person name="Larsen D."/>
            <person name="Krusor M."/>
            <person name="Yao A.I."/>
            <person name="Wu D."/>
            <person name="Madern D."/>
            <person name="Eisen J.A."/>
            <person name="Darling A.E."/>
            <person name="Facciotti M.T."/>
        </authorList>
    </citation>
    <scope>NUCLEOTIDE SEQUENCE [LARGE SCALE GENOMIC DNA]</scope>
    <source>
        <strain evidence="3 4">DSM 12278</strain>
    </source>
</reference>
<comment type="caution">
    <text evidence="3">The sequence shown here is derived from an EMBL/GenBank/DDBJ whole genome shotgun (WGS) entry which is preliminary data.</text>
</comment>
<sequence length="412" mass="44952">MNRRVAILAVCLILVSAVMPAAAAVGPSADAGAADIATPSYALQEANETDGNAPTSAEQVRINPVSLDVDYQAVEVAEDDSTFNTTGEFVLFSTTEPVDAVRISQSKATARVLEGGQTVRVEYADDAAPPDEQSLYTLEVFFEDGSSKDVTLYASATEQSVNAASLERWEPVISTLQDFAEENGYETDPESVESYITWVDDRAQLVDGFLTELAAQTIAWLIAGVMNPLNVILALALGALAMWRRRSKHGDLVDALSSMAGRYEQELAKLRNNRQQAKRTADDDNLSEVPAIGSYADYYEDAFGVKSPAQLAHLVAAGEARATNDGLEMVHNGVDDLDSEDLHGTWLEPVLRHIPNERQVLNHLLQTIKYMETEHQLGSVYRETRNDLELMLDDIERKQTRITGTPAATGDD</sequence>
<evidence type="ECO:0000256" key="2">
    <source>
        <dbReference type="SAM" id="Phobius"/>
    </source>
</evidence>
<organism evidence="3 4">
    <name type="scientific">Natrialba asiatica (strain ATCC 700177 / DSM 12278 / JCM 9576 / FERM P-10747 / NBRC 102637 / 172P1)</name>
    <dbReference type="NCBI Taxonomy" id="29540"/>
    <lineage>
        <taxon>Archaea</taxon>
        <taxon>Methanobacteriati</taxon>
        <taxon>Methanobacteriota</taxon>
        <taxon>Stenosarchaea group</taxon>
        <taxon>Halobacteria</taxon>
        <taxon>Halobacteriales</taxon>
        <taxon>Natrialbaceae</taxon>
        <taxon>Natrialba</taxon>
    </lineage>
</organism>
<dbReference type="STRING" id="29540.C481_21266"/>
<keyword evidence="4" id="KW-1185">Reference proteome</keyword>
<dbReference type="AlphaFoldDB" id="M0AEJ3"/>
<feature type="transmembrane region" description="Helical" evidence="2">
    <location>
        <begin position="218"/>
        <end position="243"/>
    </location>
</feature>
<feature type="coiled-coil region" evidence="1">
    <location>
        <begin position="253"/>
        <end position="287"/>
    </location>
</feature>
<protein>
    <submittedName>
        <fullName evidence="3">Uncharacterized protein</fullName>
    </submittedName>
</protein>
<dbReference type="EMBL" id="AOIO01000049">
    <property type="protein sequence ID" value="ELY97160.1"/>
    <property type="molecule type" value="Genomic_DNA"/>
</dbReference>
<keyword evidence="2" id="KW-0472">Membrane</keyword>
<dbReference type="PATRIC" id="fig|29540.5.peg.4289"/>
<keyword evidence="2" id="KW-1133">Transmembrane helix</keyword>